<dbReference type="SUPFAM" id="SSF117892">
    <property type="entry name" value="Band 7/SPFH domain"/>
    <property type="match status" value="1"/>
</dbReference>
<dbReference type="GO" id="GO:0016020">
    <property type="term" value="C:membrane"/>
    <property type="evidence" value="ECO:0007669"/>
    <property type="project" value="UniProtKB-SubCell"/>
</dbReference>
<dbReference type="Gene3D" id="3.30.479.30">
    <property type="entry name" value="Band 7 domain"/>
    <property type="match status" value="1"/>
</dbReference>
<dbReference type="AlphaFoldDB" id="Q2RS93"/>
<feature type="domain" description="Band 7" evidence="7">
    <location>
        <begin position="21"/>
        <end position="183"/>
    </location>
</feature>
<dbReference type="RefSeq" id="WP_011390051.1">
    <property type="nucleotide sequence ID" value="NC_007643.1"/>
</dbReference>
<dbReference type="CDD" id="cd03405">
    <property type="entry name" value="SPFH_HflC"/>
    <property type="match status" value="1"/>
</dbReference>
<sequence length="293" mass="33011">MRKSLVALGVVAVLAVIGLYSSLFIVNQTQQALVFQFGEYVRTVQDPGLKFKVPFIQNTVLYDKRVLALDPPAEQLILADQKRLVADTFMRYRIADPLRFYQAVNNEAQAASRLSDIVISALRRVLGNTTLATLLSKERTQIMVDIRNAVDHEAKNLGIAVTDVRIRRADLPEETSQSIFDRMRSEREREAREFRAQGQELAQQIRARADREKTVLVAEAQNRSQVLRGEGDGMAVKIYAESFGADPQFFSFYRSMEAYRKALSDSSTTMVLSPDSDFFRYFGTQGGTAPAPR</sequence>
<dbReference type="STRING" id="269796.Rru_A2202"/>
<evidence type="ECO:0000256" key="1">
    <source>
        <dbReference type="ARBA" id="ARBA00004167"/>
    </source>
</evidence>
<dbReference type="EMBL" id="CP000230">
    <property type="protein sequence ID" value="ABC23002.1"/>
    <property type="molecule type" value="Genomic_DNA"/>
</dbReference>
<dbReference type="PhylomeDB" id="Q2RS93"/>
<organism evidence="8 9">
    <name type="scientific">Rhodospirillum rubrum (strain ATCC 11170 / ATH 1.1.1 / DSM 467 / LMG 4362 / NCIMB 8255 / S1)</name>
    <dbReference type="NCBI Taxonomy" id="269796"/>
    <lineage>
        <taxon>Bacteria</taxon>
        <taxon>Pseudomonadati</taxon>
        <taxon>Pseudomonadota</taxon>
        <taxon>Alphaproteobacteria</taxon>
        <taxon>Rhodospirillales</taxon>
        <taxon>Rhodospirillaceae</taxon>
        <taxon>Rhodospirillum</taxon>
    </lineage>
</organism>
<gene>
    <name evidence="8" type="ordered locus">Rru_A2202</name>
</gene>
<dbReference type="SMART" id="SM00244">
    <property type="entry name" value="PHB"/>
    <property type="match status" value="1"/>
</dbReference>
<dbReference type="PIRSF" id="PIRSF005651">
    <property type="entry name" value="HflC"/>
    <property type="match status" value="1"/>
</dbReference>
<keyword evidence="3" id="KW-0812">Transmembrane</keyword>
<comment type="similarity">
    <text evidence="2 6">Belongs to the band 7/mec-2 family. HflC subfamily.</text>
</comment>
<dbReference type="KEGG" id="rru:Rru_A2202"/>
<dbReference type="MEROPS" id="I87.001"/>
<keyword evidence="4" id="KW-1133">Transmembrane helix</keyword>
<dbReference type="PANTHER" id="PTHR42911">
    <property type="entry name" value="MODULATOR OF FTSH PROTEASE HFLC"/>
    <property type="match status" value="1"/>
</dbReference>
<name>Q2RS93_RHORT</name>
<dbReference type="InterPro" id="IPR036013">
    <property type="entry name" value="Band_7/SPFH_dom_sf"/>
</dbReference>
<dbReference type="Proteomes" id="UP000001929">
    <property type="component" value="Chromosome"/>
</dbReference>
<comment type="subcellular location">
    <subcellularLocation>
        <location evidence="1">Membrane</location>
        <topology evidence="1">Single-pass membrane protein</topology>
    </subcellularLocation>
</comment>
<accession>Q2RS93</accession>
<reference evidence="8 9" key="1">
    <citation type="journal article" date="2011" name="Stand. Genomic Sci.">
        <title>Complete genome sequence of Rhodospirillum rubrum type strain (S1).</title>
        <authorList>
            <person name="Munk A.C."/>
            <person name="Copeland A."/>
            <person name="Lucas S."/>
            <person name="Lapidus A."/>
            <person name="Del Rio T.G."/>
            <person name="Barry K."/>
            <person name="Detter J.C."/>
            <person name="Hammon N."/>
            <person name="Israni S."/>
            <person name="Pitluck S."/>
            <person name="Brettin T."/>
            <person name="Bruce D."/>
            <person name="Han C."/>
            <person name="Tapia R."/>
            <person name="Gilna P."/>
            <person name="Schmutz J."/>
            <person name="Larimer F."/>
            <person name="Land M."/>
            <person name="Kyrpides N.C."/>
            <person name="Mavromatis K."/>
            <person name="Richardson P."/>
            <person name="Rohde M."/>
            <person name="Goker M."/>
            <person name="Klenk H.P."/>
            <person name="Zhang Y."/>
            <person name="Roberts G.P."/>
            <person name="Reslewic S."/>
            <person name="Schwartz D.C."/>
        </authorList>
    </citation>
    <scope>NUCLEOTIDE SEQUENCE [LARGE SCALE GENOMIC DNA]</scope>
    <source>
        <strain evidence="9">ATCC 11170 / ATH 1.1.1 / DSM 467 / LMG 4362 / NCIMB 8255 / S1</strain>
    </source>
</reference>
<dbReference type="InterPro" id="IPR010200">
    <property type="entry name" value="HflC"/>
</dbReference>
<protein>
    <recommendedName>
        <fullName evidence="6">Protein HflC</fullName>
    </recommendedName>
</protein>
<keyword evidence="9" id="KW-1185">Reference proteome</keyword>
<evidence type="ECO:0000256" key="4">
    <source>
        <dbReference type="ARBA" id="ARBA00022989"/>
    </source>
</evidence>
<dbReference type="eggNOG" id="COG0330">
    <property type="taxonomic scope" value="Bacteria"/>
</dbReference>
<proteinExistence type="inferred from homology"/>
<dbReference type="PATRIC" id="fig|269796.9.peg.2299"/>
<dbReference type="Pfam" id="PF01145">
    <property type="entry name" value="Band_7"/>
    <property type="match status" value="1"/>
</dbReference>
<dbReference type="NCBIfam" id="TIGR01932">
    <property type="entry name" value="hflC"/>
    <property type="match status" value="1"/>
</dbReference>
<evidence type="ECO:0000256" key="6">
    <source>
        <dbReference type="PIRNR" id="PIRNR005651"/>
    </source>
</evidence>
<dbReference type="EnsemblBacteria" id="ABC23002">
    <property type="protein sequence ID" value="ABC23002"/>
    <property type="gene ID" value="Rru_A2202"/>
</dbReference>
<evidence type="ECO:0000256" key="2">
    <source>
        <dbReference type="ARBA" id="ARBA00007862"/>
    </source>
</evidence>
<dbReference type="PANTHER" id="PTHR42911:SF1">
    <property type="entry name" value="MODULATOR OF FTSH PROTEASE HFLC"/>
    <property type="match status" value="1"/>
</dbReference>
<evidence type="ECO:0000313" key="8">
    <source>
        <dbReference type="EMBL" id="ABC23002.1"/>
    </source>
</evidence>
<evidence type="ECO:0000256" key="5">
    <source>
        <dbReference type="ARBA" id="ARBA00023136"/>
    </source>
</evidence>
<comment type="function">
    <text evidence="6">HflC and HflK could regulate a protease.</text>
</comment>
<evidence type="ECO:0000256" key="3">
    <source>
        <dbReference type="ARBA" id="ARBA00022692"/>
    </source>
</evidence>
<dbReference type="HOGENOM" id="CLU_059167_3_0_5"/>
<dbReference type="InterPro" id="IPR001107">
    <property type="entry name" value="Band_7"/>
</dbReference>
<evidence type="ECO:0000259" key="7">
    <source>
        <dbReference type="SMART" id="SM00244"/>
    </source>
</evidence>
<evidence type="ECO:0000313" key="9">
    <source>
        <dbReference type="Proteomes" id="UP000001929"/>
    </source>
</evidence>
<keyword evidence="5" id="KW-0472">Membrane</keyword>